<evidence type="ECO:0000256" key="9">
    <source>
        <dbReference type="ARBA" id="ARBA00022833"/>
    </source>
</evidence>
<comment type="pathway">
    <text evidence="3">Amino-acid biosynthesis; L-lysine biosynthesis via DAP pathway; LL-2,6-diaminopimelate from (S)-tetrahydrodipicolinate (succinylase route): step 3/3.</text>
</comment>
<protein>
    <recommendedName>
        <fullName evidence="6">Probable succinyl-diaminopimelate desuccinylase</fullName>
        <ecNumber evidence="5">3.5.1.18</ecNumber>
    </recommendedName>
</protein>
<dbReference type="InterPro" id="IPR011650">
    <property type="entry name" value="Peptidase_M20_dimer"/>
</dbReference>
<dbReference type="Pfam" id="PF07687">
    <property type="entry name" value="M20_dimer"/>
    <property type="match status" value="1"/>
</dbReference>
<evidence type="ECO:0000256" key="7">
    <source>
        <dbReference type="ARBA" id="ARBA00022723"/>
    </source>
</evidence>
<dbReference type="Pfam" id="PF01546">
    <property type="entry name" value="Peptidase_M20"/>
    <property type="match status" value="1"/>
</dbReference>
<comment type="caution">
    <text evidence="13">The sequence shown here is derived from an EMBL/GenBank/DDBJ whole genome shotgun (WGS) entry which is preliminary data.</text>
</comment>
<organism evidence="13 14">
    <name type="scientific">Blautia hydrogenotrophica (strain DSM 10507 / JCM 14656 / S5a33)</name>
    <name type="common">Ruminococcus hydrogenotrophicus</name>
    <dbReference type="NCBI Taxonomy" id="476272"/>
    <lineage>
        <taxon>Bacteria</taxon>
        <taxon>Bacillati</taxon>
        <taxon>Bacillota</taxon>
        <taxon>Clostridia</taxon>
        <taxon>Lachnospirales</taxon>
        <taxon>Lachnospiraceae</taxon>
        <taxon>Blautia</taxon>
    </lineage>
</organism>
<gene>
    <name evidence="13" type="ORF">RUMHYD_02314</name>
</gene>
<dbReference type="InterPro" id="IPR001261">
    <property type="entry name" value="ArgE/DapE_CS"/>
</dbReference>
<dbReference type="NCBIfam" id="TIGR01910">
    <property type="entry name" value="DapE-ArgE"/>
    <property type="match status" value="1"/>
</dbReference>
<evidence type="ECO:0000313" key="14">
    <source>
        <dbReference type="Proteomes" id="UP000003100"/>
    </source>
</evidence>
<evidence type="ECO:0000256" key="8">
    <source>
        <dbReference type="ARBA" id="ARBA00022801"/>
    </source>
</evidence>
<sequence>MKERLLESVKNNEGQMIQLLADLVKIPSVSGNEKELAKFIDQYCKNLGFESEIDRHGNVLALVKGKRPGKRIAFNSHLDTVPVGDGWSRDPFCAEIEDGKLYGRGSTDCKAAIAASIIAAKSMIDAGIDFAGEIALMYPVDEEVQDISRKGTLKMLQDGFKADMCINGEDTDLKVCLVCEGMLEIKITTYGVGAHGATPFKGVNAIGSMCKIYQELQKIVPGVNKYAGSGSINPGVISGGERSSVVPDRCEMKVSRFTVPGETGAQFLQQVNEIIEKLKAEDETFQATAELTYDSNPSIVDEEAEIVKAVIKAHEATGRNCPLCGTPQHDDADFLTNYSHIPTVIYGPGTGLLAHMPNEYVLLDEVKEACEIYALTCLEVLK</sequence>
<keyword evidence="9" id="KW-0862">Zinc</keyword>
<dbReference type="EMBL" id="ACBZ01000124">
    <property type="protein sequence ID" value="EEG48786.1"/>
    <property type="molecule type" value="Genomic_DNA"/>
</dbReference>
<evidence type="ECO:0000256" key="11">
    <source>
        <dbReference type="ARBA" id="ARBA00051301"/>
    </source>
</evidence>
<dbReference type="InterPro" id="IPR010182">
    <property type="entry name" value="ArgE/DapE"/>
</dbReference>
<accession>C0CN76</accession>
<dbReference type="RefSeq" id="WP_005949575.1">
    <property type="nucleotide sequence ID" value="NZ_CP136423.1"/>
</dbReference>
<dbReference type="GeneID" id="86821077"/>
<dbReference type="PANTHER" id="PTHR43808">
    <property type="entry name" value="ACETYLORNITHINE DEACETYLASE"/>
    <property type="match status" value="1"/>
</dbReference>
<dbReference type="AlphaFoldDB" id="C0CN76"/>
<reference evidence="13 14" key="2">
    <citation type="submission" date="2009-02" db="EMBL/GenBank/DDBJ databases">
        <title>Draft genome sequence of Blautia hydrogenotrophica DSM 10507 (Ruminococcus hydrogenotrophicus DSM 10507).</title>
        <authorList>
            <person name="Sudarsanam P."/>
            <person name="Ley R."/>
            <person name="Guruge J."/>
            <person name="Turnbaugh P.J."/>
            <person name="Mahowald M."/>
            <person name="Liep D."/>
            <person name="Gordon J."/>
        </authorList>
    </citation>
    <scope>NUCLEOTIDE SEQUENCE [LARGE SCALE GENOMIC DNA]</scope>
    <source>
        <strain evidence="14">DSM 10507 / JCM 14656 / S5a33</strain>
    </source>
</reference>
<proteinExistence type="inferred from homology"/>
<comment type="catalytic activity">
    <reaction evidence="11">
        <text>N-succinyl-(2S,6S)-2,6-diaminopimelate + H2O = (2S,6S)-2,6-diaminopimelate + succinate</text>
        <dbReference type="Rhea" id="RHEA:22608"/>
        <dbReference type="ChEBI" id="CHEBI:15377"/>
        <dbReference type="ChEBI" id="CHEBI:30031"/>
        <dbReference type="ChEBI" id="CHEBI:57609"/>
        <dbReference type="ChEBI" id="CHEBI:58087"/>
        <dbReference type="EC" id="3.5.1.18"/>
    </reaction>
</comment>
<dbReference type="GO" id="GO:0046872">
    <property type="term" value="F:metal ion binding"/>
    <property type="evidence" value="ECO:0007669"/>
    <property type="project" value="UniProtKB-KW"/>
</dbReference>
<dbReference type="SUPFAM" id="SSF55031">
    <property type="entry name" value="Bacterial exopeptidase dimerisation domain"/>
    <property type="match status" value="1"/>
</dbReference>
<dbReference type="UniPathway" id="UPA00034">
    <property type="reaction ID" value="UER00021"/>
</dbReference>
<dbReference type="InterPro" id="IPR050072">
    <property type="entry name" value="Peptidase_M20A"/>
</dbReference>
<comment type="cofactor">
    <cofactor evidence="2">
        <name>Zn(2+)</name>
        <dbReference type="ChEBI" id="CHEBI:29105"/>
    </cofactor>
</comment>
<evidence type="ECO:0000256" key="2">
    <source>
        <dbReference type="ARBA" id="ARBA00001947"/>
    </source>
</evidence>
<dbReference type="PATRIC" id="fig|476272.21.peg.1746"/>
<keyword evidence="10" id="KW-0170">Cobalt</keyword>
<dbReference type="Proteomes" id="UP000003100">
    <property type="component" value="Unassembled WGS sequence"/>
</dbReference>
<dbReference type="GO" id="GO:0009014">
    <property type="term" value="F:succinyl-diaminopimelate desuccinylase activity"/>
    <property type="evidence" value="ECO:0007669"/>
    <property type="project" value="UniProtKB-EC"/>
</dbReference>
<evidence type="ECO:0000256" key="4">
    <source>
        <dbReference type="ARBA" id="ARBA00006247"/>
    </source>
</evidence>
<dbReference type="Gene3D" id="3.40.630.10">
    <property type="entry name" value="Zn peptidases"/>
    <property type="match status" value="1"/>
</dbReference>
<feature type="domain" description="Peptidase M20 dimerisation" evidence="12">
    <location>
        <begin position="181"/>
        <end position="282"/>
    </location>
</feature>
<dbReference type="CDD" id="cd08659">
    <property type="entry name" value="M20_ArgE_DapE-like"/>
    <property type="match status" value="1"/>
</dbReference>
<evidence type="ECO:0000256" key="3">
    <source>
        <dbReference type="ARBA" id="ARBA00005130"/>
    </source>
</evidence>
<dbReference type="InterPro" id="IPR002933">
    <property type="entry name" value="Peptidase_M20"/>
</dbReference>
<keyword evidence="8" id="KW-0378">Hydrolase</keyword>
<evidence type="ECO:0000256" key="5">
    <source>
        <dbReference type="ARBA" id="ARBA00011921"/>
    </source>
</evidence>
<dbReference type="eggNOG" id="COG0624">
    <property type="taxonomic scope" value="Bacteria"/>
</dbReference>
<evidence type="ECO:0000256" key="1">
    <source>
        <dbReference type="ARBA" id="ARBA00001941"/>
    </source>
</evidence>
<dbReference type="PROSITE" id="PS00758">
    <property type="entry name" value="ARGE_DAPE_CPG2_1"/>
    <property type="match status" value="1"/>
</dbReference>
<dbReference type="Gene3D" id="3.30.70.360">
    <property type="match status" value="1"/>
</dbReference>
<dbReference type="InterPro" id="IPR036264">
    <property type="entry name" value="Bact_exopeptidase_dim_dom"/>
</dbReference>
<dbReference type="HOGENOM" id="CLU_021802_2_0_9"/>
<comment type="cofactor">
    <cofactor evidence="1">
        <name>Co(2+)</name>
        <dbReference type="ChEBI" id="CHEBI:48828"/>
    </cofactor>
</comment>
<reference evidence="13 14" key="1">
    <citation type="submission" date="2009-01" db="EMBL/GenBank/DDBJ databases">
        <authorList>
            <person name="Fulton L."/>
            <person name="Clifton S."/>
            <person name="Fulton B."/>
            <person name="Xu J."/>
            <person name="Minx P."/>
            <person name="Pepin K.H."/>
            <person name="Johnson M."/>
            <person name="Bhonagiri V."/>
            <person name="Nash W.E."/>
            <person name="Mardis E.R."/>
            <person name="Wilson R.K."/>
        </authorList>
    </citation>
    <scope>NUCLEOTIDE SEQUENCE [LARGE SCALE GENOMIC DNA]</scope>
    <source>
        <strain evidence="14">DSM 10507 / JCM 14656 / S5a33</strain>
    </source>
</reference>
<keyword evidence="7" id="KW-0479">Metal-binding</keyword>
<evidence type="ECO:0000256" key="6">
    <source>
        <dbReference type="ARBA" id="ARBA00016853"/>
    </source>
</evidence>
<evidence type="ECO:0000256" key="10">
    <source>
        <dbReference type="ARBA" id="ARBA00023285"/>
    </source>
</evidence>
<keyword evidence="14" id="KW-1185">Reference proteome</keyword>
<evidence type="ECO:0000313" key="13">
    <source>
        <dbReference type="EMBL" id="EEG48786.1"/>
    </source>
</evidence>
<dbReference type="GO" id="GO:0009089">
    <property type="term" value="P:lysine biosynthetic process via diaminopimelate"/>
    <property type="evidence" value="ECO:0007669"/>
    <property type="project" value="UniProtKB-UniPathway"/>
</dbReference>
<comment type="similarity">
    <text evidence="4">Belongs to the peptidase M20A family.</text>
</comment>
<name>C0CN76_BLAHS</name>
<dbReference type="EC" id="3.5.1.18" evidence="5"/>
<evidence type="ECO:0000259" key="12">
    <source>
        <dbReference type="Pfam" id="PF07687"/>
    </source>
</evidence>
<dbReference type="SUPFAM" id="SSF53187">
    <property type="entry name" value="Zn-dependent exopeptidases"/>
    <property type="match status" value="1"/>
</dbReference>